<dbReference type="SUPFAM" id="SSF48179">
    <property type="entry name" value="6-phosphogluconate dehydrogenase C-terminal domain-like"/>
    <property type="match status" value="1"/>
</dbReference>
<dbReference type="Pfam" id="PF01210">
    <property type="entry name" value="NAD_Gly3P_dh_N"/>
    <property type="match status" value="1"/>
</dbReference>
<dbReference type="InterPro" id="IPR008927">
    <property type="entry name" value="6-PGluconate_DH-like_C_sf"/>
</dbReference>
<evidence type="ECO:0000256" key="1">
    <source>
        <dbReference type="ARBA" id="ARBA00011009"/>
    </source>
</evidence>
<evidence type="ECO:0000256" key="9">
    <source>
        <dbReference type="RuleBase" id="RU000439"/>
    </source>
</evidence>
<feature type="binding site" evidence="7">
    <location>
        <position position="103"/>
    </location>
    <ligand>
        <name>NADPH</name>
        <dbReference type="ChEBI" id="CHEBI:57783"/>
    </ligand>
</feature>
<keyword evidence="7" id="KW-0963">Cytoplasm</keyword>
<keyword evidence="6 7" id="KW-1208">Phospholipid metabolism</keyword>
<dbReference type="PRINTS" id="PR00077">
    <property type="entry name" value="GPDHDRGNASE"/>
</dbReference>
<dbReference type="RefSeq" id="WP_263739903.1">
    <property type="nucleotide sequence ID" value="NZ_JAOWKZ010000002.1"/>
</dbReference>
<feature type="binding site" evidence="7">
    <location>
        <position position="239"/>
    </location>
    <ligand>
        <name>sn-glycerol 3-phosphate</name>
        <dbReference type="ChEBI" id="CHEBI:57597"/>
    </ligand>
</feature>
<dbReference type="InterPro" id="IPR013328">
    <property type="entry name" value="6PGD_dom2"/>
</dbReference>
<evidence type="ECO:0000256" key="4">
    <source>
        <dbReference type="ARBA" id="ARBA00023098"/>
    </source>
</evidence>
<feature type="binding site" evidence="7">
    <location>
        <position position="103"/>
    </location>
    <ligand>
        <name>sn-glycerol 3-phosphate</name>
        <dbReference type="ChEBI" id="CHEBI:57597"/>
    </ligand>
</feature>
<protein>
    <recommendedName>
        <fullName evidence="7">Glycerol-3-phosphate dehydrogenase [NAD(P)+]</fullName>
        <ecNumber evidence="7">1.1.1.94</ecNumber>
    </recommendedName>
    <alternativeName>
        <fullName evidence="7">NAD(P)(+)-dependent glycerol-3-phosphate dehydrogenase</fullName>
    </alternativeName>
    <alternativeName>
        <fullName evidence="7">NAD(P)H-dependent dihydroxyacetone-phosphate reductase</fullName>
    </alternativeName>
</protein>
<dbReference type="Gene3D" id="1.10.1040.10">
    <property type="entry name" value="N-(1-d-carboxylethyl)-l-norvaline Dehydrogenase, domain 2"/>
    <property type="match status" value="1"/>
</dbReference>
<feature type="binding site" evidence="7">
    <location>
        <position position="271"/>
    </location>
    <ligand>
        <name>NADPH</name>
        <dbReference type="ChEBI" id="CHEBI:57783"/>
    </ligand>
</feature>
<evidence type="ECO:0000313" key="12">
    <source>
        <dbReference type="EMBL" id="MCV2872727.1"/>
    </source>
</evidence>
<comment type="similarity">
    <text evidence="1 7 8">Belongs to the NAD-dependent glycerol-3-phosphate dehydrogenase family.</text>
</comment>
<organism evidence="12 13">
    <name type="scientific">Albidovulum litorale</name>
    <dbReference type="NCBI Taxonomy" id="2984134"/>
    <lineage>
        <taxon>Bacteria</taxon>
        <taxon>Pseudomonadati</taxon>
        <taxon>Pseudomonadota</taxon>
        <taxon>Alphaproteobacteria</taxon>
        <taxon>Rhodobacterales</taxon>
        <taxon>Paracoccaceae</taxon>
        <taxon>Albidovulum</taxon>
    </lineage>
</organism>
<comment type="catalytic activity">
    <reaction evidence="7 9">
        <text>sn-glycerol 3-phosphate + NADP(+) = dihydroxyacetone phosphate + NADPH + H(+)</text>
        <dbReference type="Rhea" id="RHEA:11096"/>
        <dbReference type="ChEBI" id="CHEBI:15378"/>
        <dbReference type="ChEBI" id="CHEBI:57597"/>
        <dbReference type="ChEBI" id="CHEBI:57642"/>
        <dbReference type="ChEBI" id="CHEBI:57783"/>
        <dbReference type="ChEBI" id="CHEBI:58349"/>
        <dbReference type="EC" id="1.1.1.94"/>
    </reaction>
</comment>
<reference evidence="12 13" key="1">
    <citation type="submission" date="2022-10" db="EMBL/GenBank/DDBJ databases">
        <title>Defluviimonas sp. nov., isolated from ocean surface sediments.</title>
        <authorList>
            <person name="He W."/>
            <person name="Wang L."/>
            <person name="Zhang D.-F."/>
        </authorList>
    </citation>
    <scope>NUCLEOTIDE SEQUENCE [LARGE SCALE GENOMIC DNA]</scope>
    <source>
        <strain evidence="12 13">WL0050</strain>
    </source>
</reference>
<dbReference type="EMBL" id="JAOWKZ010000002">
    <property type="protein sequence ID" value="MCV2872727.1"/>
    <property type="molecule type" value="Genomic_DNA"/>
</dbReference>
<keyword evidence="13" id="KW-1185">Reference proteome</keyword>
<evidence type="ECO:0000256" key="6">
    <source>
        <dbReference type="ARBA" id="ARBA00023264"/>
    </source>
</evidence>
<feature type="binding site" evidence="7">
    <location>
        <position position="135"/>
    </location>
    <ligand>
        <name>NADPH</name>
        <dbReference type="ChEBI" id="CHEBI:57783"/>
    </ligand>
</feature>
<keyword evidence="4 7" id="KW-0443">Lipid metabolism</keyword>
<feature type="binding site" evidence="7">
    <location>
        <position position="250"/>
    </location>
    <ligand>
        <name>NADPH</name>
        <dbReference type="ChEBI" id="CHEBI:57783"/>
    </ligand>
</feature>
<comment type="caution">
    <text evidence="12">The sequence shown here is derived from an EMBL/GenBank/DDBJ whole genome shotgun (WGS) entry which is preliminary data.</text>
</comment>
<evidence type="ECO:0000313" key="13">
    <source>
        <dbReference type="Proteomes" id="UP001652564"/>
    </source>
</evidence>
<feature type="binding site" evidence="7">
    <location>
        <position position="186"/>
    </location>
    <ligand>
        <name>sn-glycerol 3-phosphate</name>
        <dbReference type="ChEBI" id="CHEBI:57597"/>
    </ligand>
</feature>
<feature type="binding site" evidence="7">
    <location>
        <position position="250"/>
    </location>
    <ligand>
        <name>sn-glycerol 3-phosphate</name>
        <dbReference type="ChEBI" id="CHEBI:57597"/>
    </ligand>
</feature>
<feature type="binding site" evidence="7">
    <location>
        <position position="251"/>
    </location>
    <ligand>
        <name>sn-glycerol 3-phosphate</name>
        <dbReference type="ChEBI" id="CHEBI:57597"/>
    </ligand>
</feature>
<feature type="binding site" evidence="7">
    <location>
        <position position="249"/>
    </location>
    <ligand>
        <name>sn-glycerol 3-phosphate</name>
        <dbReference type="ChEBI" id="CHEBI:57597"/>
    </ligand>
</feature>
<comment type="function">
    <text evidence="7">Catalyzes the reduction of the glycolytic intermediate dihydroxyacetone phosphate (DHAP) to sn-glycerol 3-phosphate (G3P), the key precursor for phospholipid synthesis.</text>
</comment>
<dbReference type="Proteomes" id="UP001652564">
    <property type="component" value="Unassembled WGS sequence"/>
</dbReference>
<dbReference type="PIRSF" id="PIRSF000114">
    <property type="entry name" value="Glycerol-3-P_dh"/>
    <property type="match status" value="1"/>
</dbReference>
<evidence type="ECO:0000256" key="5">
    <source>
        <dbReference type="ARBA" id="ARBA00023209"/>
    </source>
</evidence>
<dbReference type="InterPro" id="IPR006168">
    <property type="entry name" value="G3P_DH_NAD-dep"/>
</dbReference>
<comment type="subcellular location">
    <subcellularLocation>
        <location evidence="7">Cytoplasm</location>
    </subcellularLocation>
</comment>
<dbReference type="HAMAP" id="MF_00394">
    <property type="entry name" value="NAD_Glyc3P_dehydrog"/>
    <property type="match status" value="1"/>
</dbReference>
<keyword evidence="3 7" id="KW-0560">Oxidoreductase</keyword>
<comment type="catalytic activity">
    <reaction evidence="7">
        <text>sn-glycerol 3-phosphate + NAD(+) = dihydroxyacetone phosphate + NADH + H(+)</text>
        <dbReference type="Rhea" id="RHEA:11092"/>
        <dbReference type="ChEBI" id="CHEBI:15378"/>
        <dbReference type="ChEBI" id="CHEBI:57540"/>
        <dbReference type="ChEBI" id="CHEBI:57597"/>
        <dbReference type="ChEBI" id="CHEBI:57642"/>
        <dbReference type="ChEBI" id="CHEBI:57945"/>
        <dbReference type="EC" id="1.1.1.94"/>
    </reaction>
</comment>
<dbReference type="SUPFAM" id="SSF51735">
    <property type="entry name" value="NAD(P)-binding Rossmann-fold domains"/>
    <property type="match status" value="1"/>
</dbReference>
<keyword evidence="5 7" id="KW-0594">Phospholipid biosynthesis</keyword>
<dbReference type="InterPro" id="IPR036291">
    <property type="entry name" value="NAD(P)-bd_dom_sf"/>
</dbReference>
<evidence type="ECO:0000256" key="8">
    <source>
        <dbReference type="RuleBase" id="RU000437"/>
    </source>
</evidence>
<dbReference type="Pfam" id="PF07479">
    <property type="entry name" value="NAD_Gly3P_dh_C"/>
    <property type="match status" value="1"/>
</dbReference>
<keyword evidence="7" id="KW-0547">Nucleotide-binding</keyword>
<feature type="domain" description="Glycerol-3-phosphate dehydrogenase NAD-dependent N-terminal" evidence="10">
    <location>
        <begin position="2"/>
        <end position="153"/>
    </location>
</feature>
<name>A0ABT2ZNN9_9RHOB</name>
<feature type="active site" description="Proton acceptor" evidence="7">
    <location>
        <position position="186"/>
    </location>
</feature>
<evidence type="ECO:0000256" key="2">
    <source>
        <dbReference type="ARBA" id="ARBA00022516"/>
    </source>
</evidence>
<dbReference type="PROSITE" id="PS00957">
    <property type="entry name" value="NAD_G3PDH"/>
    <property type="match status" value="1"/>
</dbReference>
<dbReference type="PANTHER" id="PTHR11728:SF1">
    <property type="entry name" value="GLYCEROL-3-PHOSPHATE DEHYDROGENASE [NAD(+)] 2, CHLOROPLASTIC"/>
    <property type="match status" value="1"/>
</dbReference>
<evidence type="ECO:0000256" key="7">
    <source>
        <dbReference type="HAMAP-Rule" id="MF_00394"/>
    </source>
</evidence>
<dbReference type="NCBIfam" id="NF000940">
    <property type="entry name" value="PRK00094.1-2"/>
    <property type="match status" value="1"/>
</dbReference>
<comment type="pathway">
    <text evidence="7">Membrane lipid metabolism; glycerophospholipid metabolism.</text>
</comment>
<dbReference type="InterPro" id="IPR006109">
    <property type="entry name" value="G3P_DH_NAD-dep_C"/>
</dbReference>
<dbReference type="EC" id="1.1.1.94" evidence="7"/>
<gene>
    <name evidence="7" type="primary">gpsA</name>
    <name evidence="12" type="ORF">OEZ71_10525</name>
</gene>
<feature type="binding site" evidence="7">
    <location>
        <position position="133"/>
    </location>
    <ligand>
        <name>sn-glycerol 3-phosphate</name>
        <dbReference type="ChEBI" id="CHEBI:57597"/>
    </ligand>
</feature>
<proteinExistence type="inferred from homology"/>
<keyword evidence="7 8" id="KW-0520">NAD</keyword>
<keyword evidence="2 7" id="KW-0444">Lipid biosynthesis</keyword>
<comment type="caution">
    <text evidence="7">Lacks conserved residue(s) required for the propagation of feature annotation.</text>
</comment>
<feature type="binding site" evidence="7">
    <location>
        <position position="31"/>
    </location>
    <ligand>
        <name>NADPH</name>
        <dbReference type="ChEBI" id="CHEBI:57783"/>
    </ligand>
</feature>
<evidence type="ECO:0000256" key="3">
    <source>
        <dbReference type="ARBA" id="ARBA00023002"/>
    </source>
</evidence>
<feature type="binding site" evidence="7">
    <location>
        <position position="131"/>
    </location>
    <ligand>
        <name>sn-glycerol 3-phosphate</name>
        <dbReference type="ChEBI" id="CHEBI:57597"/>
    </ligand>
</feature>
<feature type="binding site" evidence="7">
    <location>
        <position position="11"/>
    </location>
    <ligand>
        <name>NADPH</name>
        <dbReference type="ChEBI" id="CHEBI:57783"/>
    </ligand>
</feature>
<dbReference type="InterPro" id="IPR011128">
    <property type="entry name" value="G3P_DH_NAD-dep_N"/>
</dbReference>
<evidence type="ECO:0000259" key="10">
    <source>
        <dbReference type="Pfam" id="PF01210"/>
    </source>
</evidence>
<dbReference type="Gene3D" id="3.40.50.720">
    <property type="entry name" value="NAD(P)-binding Rossmann-like Domain"/>
    <property type="match status" value="1"/>
</dbReference>
<accession>A0ABT2ZNN9</accession>
<keyword evidence="7" id="KW-0521">NADP</keyword>
<dbReference type="NCBIfam" id="NF000942">
    <property type="entry name" value="PRK00094.1-4"/>
    <property type="match status" value="1"/>
</dbReference>
<sequence>MKIGVLGAGAFGTALAVALAREGQEVGLWARDPDQAARLQTERRNERRLPGVDLPETVSVSAEIASVAQAEILLLAVPMQQMAGLLIQHRAALDGRALIGCAKGIDLASGRGPTQIIGEACPKAVPAILTGPSFAADIARGLPTALTLACGDDARGEELQGALSTPVLRLYRTSDTVGAELGGALKNVVAIAAGVVMGAGLGDSARAALMTRGFAEMNRLALALGARAETLSGLSGFGDLVLTCTSTQSRNFRFGHALGKGEAFDPSTTVEGAATAKAVSQLAKKRGIDMPIANMVGALVDRNITVAEAVSTLLARPLRKE</sequence>
<feature type="domain" description="Glycerol-3-phosphate dehydrogenase NAD-dependent C-terminal" evidence="11">
    <location>
        <begin position="175"/>
        <end position="310"/>
    </location>
</feature>
<evidence type="ECO:0000259" key="11">
    <source>
        <dbReference type="Pfam" id="PF07479"/>
    </source>
</evidence>
<dbReference type="PANTHER" id="PTHR11728">
    <property type="entry name" value="GLYCEROL-3-PHOSPHATE DEHYDROGENASE"/>
    <property type="match status" value="1"/>
</dbReference>